<dbReference type="GeneID" id="79839510"/>
<dbReference type="Proteomes" id="UP000241048">
    <property type="component" value="Unassembled WGS sequence"/>
</dbReference>
<dbReference type="AlphaFoldDB" id="A0A2T3FTA0"/>
<sequence>MEERKNRVIISVSRQFGSGGHKIAEALAEHFELPIYDHRMLDSIAKEKGVDPRVLEKYDEKPLNRFLARNVSGFSSSLENNLAQMQFSYLKDKADSGKSFVVVGRCAETVLKEYDGLITIFVLGDEETRVKRIEQLHGLSEDEAKRLVKTKDWRRKSYHNCYSRGRWGDSRNYDLSINSSRLGIEGTTKMLEEYVQARMDAMQK</sequence>
<comment type="caution">
    <text evidence="1">The sequence shown here is derived from an EMBL/GenBank/DDBJ whole genome shotgun (WGS) entry which is preliminary data.</text>
</comment>
<dbReference type="EMBL" id="PYLO01000001">
    <property type="protein sequence ID" value="PST38505.1"/>
    <property type="molecule type" value="Genomic_DNA"/>
</dbReference>
<name>A0A2T3FTA0_9CLOT</name>
<reference evidence="1 2" key="1">
    <citation type="submission" date="2018-03" db="EMBL/GenBank/DDBJ databases">
        <title>Lachnoclostridium SNUG30386 gen.nov., sp.nov., isolated from human faeces.</title>
        <authorList>
            <person name="Seo B."/>
            <person name="Jeon K."/>
            <person name="Ko G."/>
        </authorList>
    </citation>
    <scope>NUCLEOTIDE SEQUENCE [LARGE SCALE GENOMIC DNA]</scope>
    <source>
        <strain evidence="1 2">SNUG30386</strain>
    </source>
</reference>
<organism evidence="1 2">
    <name type="scientific">Clostridium fessum</name>
    <dbReference type="NCBI Taxonomy" id="2126740"/>
    <lineage>
        <taxon>Bacteria</taxon>
        <taxon>Bacillati</taxon>
        <taxon>Bacillota</taxon>
        <taxon>Clostridia</taxon>
        <taxon>Eubacteriales</taxon>
        <taxon>Clostridiaceae</taxon>
        <taxon>Clostridium</taxon>
    </lineage>
</organism>
<gene>
    <name evidence="1" type="ORF">C7U56_00665</name>
</gene>
<keyword evidence="1" id="KW-0418">Kinase</keyword>
<dbReference type="InterPro" id="IPR027417">
    <property type="entry name" value="P-loop_NTPase"/>
</dbReference>
<evidence type="ECO:0000313" key="1">
    <source>
        <dbReference type="EMBL" id="PST38505.1"/>
    </source>
</evidence>
<accession>A0A2T3FTA0</accession>
<dbReference type="SUPFAM" id="SSF52540">
    <property type="entry name" value="P-loop containing nucleoside triphosphate hydrolases"/>
    <property type="match status" value="1"/>
</dbReference>
<dbReference type="GO" id="GO:0016301">
    <property type="term" value="F:kinase activity"/>
    <property type="evidence" value="ECO:0007669"/>
    <property type="project" value="UniProtKB-KW"/>
</dbReference>
<keyword evidence="1" id="KW-0808">Transferase</keyword>
<protein>
    <submittedName>
        <fullName evidence="1">Cytidylate kinase-like family protein</fullName>
    </submittedName>
</protein>
<proteinExistence type="predicted"/>
<dbReference type="Gene3D" id="3.40.50.300">
    <property type="entry name" value="P-loop containing nucleotide triphosphate hydrolases"/>
    <property type="match status" value="1"/>
</dbReference>
<evidence type="ECO:0000313" key="2">
    <source>
        <dbReference type="Proteomes" id="UP000241048"/>
    </source>
</evidence>
<keyword evidence="2" id="KW-1185">Reference proteome</keyword>
<dbReference type="RefSeq" id="WP_106999766.1">
    <property type="nucleotide sequence ID" value="NZ_DBFBUD010000094.1"/>
</dbReference>
<dbReference type="Pfam" id="PF13189">
    <property type="entry name" value="Cytidylate_kin2"/>
    <property type="match status" value="1"/>
</dbReference>